<name>A0A7H8T8Z6_STRCX</name>
<dbReference type="AlphaFoldDB" id="A0A7H8T8Z6"/>
<dbReference type="PRINTS" id="PR00598">
    <property type="entry name" value="HTHMARR"/>
</dbReference>
<dbReference type="Gene3D" id="1.10.10.10">
    <property type="entry name" value="Winged helix-like DNA-binding domain superfamily/Winged helix DNA-binding domain"/>
    <property type="match status" value="1"/>
</dbReference>
<gene>
    <name evidence="2" type="ORF">HUT05_22880</name>
</gene>
<dbReference type="GeneID" id="91328256"/>
<dbReference type="Proteomes" id="UP000509418">
    <property type="component" value="Chromosome"/>
</dbReference>
<evidence type="ECO:0000313" key="3">
    <source>
        <dbReference type="Proteomes" id="UP000509418"/>
    </source>
</evidence>
<reference evidence="2 3" key="1">
    <citation type="submission" date="2020-06" db="EMBL/GenBank/DDBJ databases">
        <title>Genome mining for natural products.</title>
        <authorList>
            <person name="Zhang B."/>
            <person name="Shi J."/>
            <person name="Ge H."/>
        </authorList>
    </citation>
    <scope>NUCLEOTIDE SEQUENCE [LARGE SCALE GENOMIC DNA]</scope>
    <source>
        <strain evidence="2 3">NA02069</strain>
    </source>
</reference>
<dbReference type="EMBL" id="CP056041">
    <property type="protein sequence ID" value="QKZ19953.1"/>
    <property type="molecule type" value="Genomic_DNA"/>
</dbReference>
<protein>
    <submittedName>
        <fullName evidence="2">MarR family transcriptional regulator</fullName>
    </submittedName>
</protein>
<organism evidence="2 3">
    <name type="scientific">Streptomyces chartreusis</name>
    <dbReference type="NCBI Taxonomy" id="1969"/>
    <lineage>
        <taxon>Bacteria</taxon>
        <taxon>Bacillati</taxon>
        <taxon>Actinomycetota</taxon>
        <taxon>Actinomycetes</taxon>
        <taxon>Kitasatosporales</taxon>
        <taxon>Streptomycetaceae</taxon>
        <taxon>Streptomyces</taxon>
    </lineage>
</organism>
<keyword evidence="3" id="KW-1185">Reference proteome</keyword>
<dbReference type="InterPro" id="IPR039422">
    <property type="entry name" value="MarR/SlyA-like"/>
</dbReference>
<dbReference type="GO" id="GO:0003700">
    <property type="term" value="F:DNA-binding transcription factor activity"/>
    <property type="evidence" value="ECO:0007669"/>
    <property type="project" value="InterPro"/>
</dbReference>
<dbReference type="PANTHER" id="PTHR33164">
    <property type="entry name" value="TRANSCRIPTIONAL REGULATOR, MARR FAMILY"/>
    <property type="match status" value="1"/>
</dbReference>
<proteinExistence type="predicted"/>
<sequence>MDATPQPGDEADVSAAARAAGSELVRDFGLLIKSATRLEQRIDSALRRECGISHTMLEVLMRLCRRPGEEVSQRQLADDLTLTSSGTTRLIDRMEDAGLVRRVPSPGDRRVTLVEATAEGRAVFLRAAAVHAHVVEEHFVRPLPADDYTRLISALGEIDKGLRDGTG</sequence>
<dbReference type="SUPFAM" id="SSF46785">
    <property type="entry name" value="Winged helix' DNA-binding domain"/>
    <property type="match status" value="1"/>
</dbReference>
<evidence type="ECO:0000313" key="2">
    <source>
        <dbReference type="EMBL" id="QKZ19953.1"/>
    </source>
</evidence>
<dbReference type="PROSITE" id="PS50995">
    <property type="entry name" value="HTH_MARR_2"/>
    <property type="match status" value="1"/>
</dbReference>
<dbReference type="PANTHER" id="PTHR33164:SF99">
    <property type="entry name" value="MARR FAMILY REGULATORY PROTEIN"/>
    <property type="match status" value="1"/>
</dbReference>
<feature type="domain" description="HTH marR-type" evidence="1">
    <location>
        <begin position="21"/>
        <end position="160"/>
    </location>
</feature>
<dbReference type="RefSeq" id="WP_107904807.1">
    <property type="nucleotide sequence ID" value="NZ_BMUS01000010.1"/>
</dbReference>
<dbReference type="Pfam" id="PF12802">
    <property type="entry name" value="MarR_2"/>
    <property type="match status" value="1"/>
</dbReference>
<accession>A0A7H8T8Z6</accession>
<dbReference type="SMART" id="SM00347">
    <property type="entry name" value="HTH_MARR"/>
    <property type="match status" value="1"/>
</dbReference>
<dbReference type="GO" id="GO:0006950">
    <property type="term" value="P:response to stress"/>
    <property type="evidence" value="ECO:0007669"/>
    <property type="project" value="TreeGrafter"/>
</dbReference>
<dbReference type="InterPro" id="IPR036388">
    <property type="entry name" value="WH-like_DNA-bd_sf"/>
</dbReference>
<evidence type="ECO:0000259" key="1">
    <source>
        <dbReference type="PROSITE" id="PS50995"/>
    </source>
</evidence>
<dbReference type="InterPro" id="IPR000835">
    <property type="entry name" value="HTH_MarR-typ"/>
</dbReference>
<dbReference type="InterPro" id="IPR036390">
    <property type="entry name" value="WH_DNA-bd_sf"/>
</dbReference>